<evidence type="ECO:0000256" key="1">
    <source>
        <dbReference type="SAM" id="MobiDB-lite"/>
    </source>
</evidence>
<protein>
    <recommendedName>
        <fullName evidence="5">Secreted protein</fullName>
    </recommendedName>
</protein>
<sequence length="99" mass="10738">MKFTIFVMVMHTAMVLIIKTCHGPAMVSIAETCYVSVIGGIVREVFGHVGPLDVSACCTPLVHNLLVGWWATMSSDELNDSRVKTGTDKGNSRANKIMP</sequence>
<comment type="caution">
    <text evidence="3">The sequence shown here is derived from an EMBL/GenBank/DDBJ whole genome shotgun (WGS) entry which is preliminary data.</text>
</comment>
<feature type="compositionally biased region" description="Basic and acidic residues" evidence="1">
    <location>
        <begin position="80"/>
        <end position="91"/>
    </location>
</feature>
<dbReference type="EMBL" id="LGRX02012462">
    <property type="protein sequence ID" value="KAK3267346.1"/>
    <property type="molecule type" value="Genomic_DNA"/>
</dbReference>
<proteinExistence type="predicted"/>
<accession>A0AAE0L0A5</accession>
<dbReference type="AlphaFoldDB" id="A0AAE0L0A5"/>
<evidence type="ECO:0000313" key="3">
    <source>
        <dbReference type="EMBL" id="KAK3267346.1"/>
    </source>
</evidence>
<reference evidence="3 4" key="1">
    <citation type="journal article" date="2015" name="Genome Biol. Evol.">
        <title>Comparative Genomics of a Bacterivorous Green Alga Reveals Evolutionary Causalities and Consequences of Phago-Mixotrophic Mode of Nutrition.</title>
        <authorList>
            <person name="Burns J.A."/>
            <person name="Paasch A."/>
            <person name="Narechania A."/>
            <person name="Kim E."/>
        </authorList>
    </citation>
    <scope>NUCLEOTIDE SEQUENCE [LARGE SCALE GENOMIC DNA]</scope>
    <source>
        <strain evidence="3 4">PLY_AMNH</strain>
    </source>
</reference>
<keyword evidence="2" id="KW-0732">Signal</keyword>
<keyword evidence="4" id="KW-1185">Reference proteome</keyword>
<feature type="chain" id="PRO_5042062852" description="Secreted protein" evidence="2">
    <location>
        <begin position="18"/>
        <end position="99"/>
    </location>
</feature>
<evidence type="ECO:0000256" key="2">
    <source>
        <dbReference type="SAM" id="SignalP"/>
    </source>
</evidence>
<organism evidence="3 4">
    <name type="scientific">Cymbomonas tetramitiformis</name>
    <dbReference type="NCBI Taxonomy" id="36881"/>
    <lineage>
        <taxon>Eukaryota</taxon>
        <taxon>Viridiplantae</taxon>
        <taxon>Chlorophyta</taxon>
        <taxon>Pyramimonadophyceae</taxon>
        <taxon>Pyramimonadales</taxon>
        <taxon>Pyramimonadaceae</taxon>
        <taxon>Cymbomonas</taxon>
    </lineage>
</organism>
<feature type="region of interest" description="Disordered" evidence="1">
    <location>
        <begin position="80"/>
        <end position="99"/>
    </location>
</feature>
<evidence type="ECO:0008006" key="5">
    <source>
        <dbReference type="Google" id="ProtNLM"/>
    </source>
</evidence>
<name>A0AAE0L0A5_9CHLO</name>
<gene>
    <name evidence="3" type="ORF">CYMTET_24094</name>
</gene>
<evidence type="ECO:0000313" key="4">
    <source>
        <dbReference type="Proteomes" id="UP001190700"/>
    </source>
</evidence>
<dbReference type="Proteomes" id="UP001190700">
    <property type="component" value="Unassembled WGS sequence"/>
</dbReference>
<feature type="signal peptide" evidence="2">
    <location>
        <begin position="1"/>
        <end position="17"/>
    </location>
</feature>